<gene>
    <name evidence="1" type="ORF">KSZ_49280</name>
</gene>
<proteinExistence type="predicted"/>
<accession>A0ABQ3VL24</accession>
<evidence type="ECO:0000313" key="1">
    <source>
        <dbReference type="EMBL" id="GHO86922.1"/>
    </source>
</evidence>
<comment type="caution">
    <text evidence="1">The sequence shown here is derived from an EMBL/GenBank/DDBJ whole genome shotgun (WGS) entry which is preliminary data.</text>
</comment>
<sequence length="214" mass="25142">MYQMLQYNLPVRVDKIDSLSVNKVAKGRIDLIVLRHMARQLLLTLLTMEHQASMMNFPVVYELNERQLCLHRIVFYRPEALHAEETLSFVGFVSGRQPTNDHTLNEELFQVDRQMLEKLKHIPGLLAYSSLELRPGRWYNLVMMQTLDVKANLKGIDMHQHAAYHLAPRTYDWIRIHSGIFPGGLSKNVPQLLKTKHYAFQHETNNFQMHEFVY</sequence>
<protein>
    <submittedName>
        <fullName evidence="1">Uncharacterized protein</fullName>
    </submittedName>
</protein>
<dbReference type="EMBL" id="BNJJ01000014">
    <property type="protein sequence ID" value="GHO86922.1"/>
    <property type="molecule type" value="Genomic_DNA"/>
</dbReference>
<evidence type="ECO:0000313" key="2">
    <source>
        <dbReference type="Proteomes" id="UP000635565"/>
    </source>
</evidence>
<reference evidence="1 2" key="1">
    <citation type="journal article" date="2021" name="Int. J. Syst. Evol. Microbiol.">
        <title>Reticulibacter mediterranei gen. nov., sp. nov., within the new family Reticulibacteraceae fam. nov., and Ktedonospora formicarum gen. nov., sp. nov., Ktedonobacter robiniae sp. nov., Dictyobacter formicarum sp. nov. and Dictyobacter arantiisoli sp. nov., belonging to the class Ktedonobacteria.</title>
        <authorList>
            <person name="Yabe S."/>
            <person name="Zheng Y."/>
            <person name="Wang C.M."/>
            <person name="Sakai Y."/>
            <person name="Abe K."/>
            <person name="Yokota A."/>
            <person name="Donadio S."/>
            <person name="Cavaletti L."/>
            <person name="Monciardini P."/>
        </authorList>
    </citation>
    <scope>NUCLEOTIDE SEQUENCE [LARGE SCALE GENOMIC DNA]</scope>
    <source>
        <strain evidence="1 2">SOSP1-9</strain>
    </source>
</reference>
<organism evidence="1 2">
    <name type="scientific">Dictyobacter formicarum</name>
    <dbReference type="NCBI Taxonomy" id="2778368"/>
    <lineage>
        <taxon>Bacteria</taxon>
        <taxon>Bacillati</taxon>
        <taxon>Chloroflexota</taxon>
        <taxon>Ktedonobacteria</taxon>
        <taxon>Ktedonobacterales</taxon>
        <taxon>Dictyobacteraceae</taxon>
        <taxon>Dictyobacter</taxon>
    </lineage>
</organism>
<dbReference type="Proteomes" id="UP000635565">
    <property type="component" value="Unassembled WGS sequence"/>
</dbReference>
<name>A0ABQ3VL24_9CHLR</name>
<keyword evidence="2" id="KW-1185">Reference proteome</keyword>